<dbReference type="InterPro" id="IPR001322">
    <property type="entry name" value="Lamin_tail_dom"/>
</dbReference>
<name>A0A9W6SU08_9ACTN</name>
<gene>
    <name evidence="3" type="ORF">Afil01_67460</name>
</gene>
<feature type="domain" description="LTD" evidence="2">
    <location>
        <begin position="29"/>
        <end position="154"/>
    </location>
</feature>
<feature type="chain" id="PRO_5040982345" description="LTD domain-containing protein" evidence="1">
    <location>
        <begin position="26"/>
        <end position="211"/>
    </location>
</feature>
<sequence length="211" mass="21733">MRKLLALAASAGMILALGVAGTASASADSGTDRVITPKQSMTVVINEVQTHGLSAGDQFVELRNVSPNSIDLAGYQLLRCETSGNETVIQTFGPGTVLAPYGQIGQHLLIAPSAVKGVAPDVIASPSISQQGGAILRTPFNNGGQKVDGVGFSPLAGSCLEQTNASGPAASVPVFNTWNLSAQRNHTATDTDTNSIDFGLITRSPQNRFSV</sequence>
<reference evidence="3" key="1">
    <citation type="submission" date="2023-03" db="EMBL/GenBank/DDBJ databases">
        <title>Actinorhabdospora filicis NBRC 111898.</title>
        <authorList>
            <person name="Ichikawa N."/>
            <person name="Sato H."/>
            <person name="Tonouchi N."/>
        </authorList>
    </citation>
    <scope>NUCLEOTIDE SEQUENCE</scope>
    <source>
        <strain evidence="3">NBRC 111898</strain>
    </source>
</reference>
<dbReference type="Proteomes" id="UP001165079">
    <property type="component" value="Unassembled WGS sequence"/>
</dbReference>
<evidence type="ECO:0000313" key="3">
    <source>
        <dbReference type="EMBL" id="GLZ81939.1"/>
    </source>
</evidence>
<organism evidence="3 4">
    <name type="scientific">Actinorhabdospora filicis</name>
    <dbReference type="NCBI Taxonomy" id="1785913"/>
    <lineage>
        <taxon>Bacteria</taxon>
        <taxon>Bacillati</taxon>
        <taxon>Actinomycetota</taxon>
        <taxon>Actinomycetes</taxon>
        <taxon>Micromonosporales</taxon>
        <taxon>Micromonosporaceae</taxon>
        <taxon>Actinorhabdospora</taxon>
    </lineage>
</organism>
<evidence type="ECO:0000313" key="4">
    <source>
        <dbReference type="Proteomes" id="UP001165079"/>
    </source>
</evidence>
<protein>
    <recommendedName>
        <fullName evidence="2">LTD domain-containing protein</fullName>
    </recommendedName>
</protein>
<evidence type="ECO:0000259" key="2">
    <source>
        <dbReference type="PROSITE" id="PS51841"/>
    </source>
</evidence>
<dbReference type="RefSeq" id="WP_285667509.1">
    <property type="nucleotide sequence ID" value="NZ_BSTX01000008.1"/>
</dbReference>
<accession>A0A9W6SU08</accession>
<dbReference type="SUPFAM" id="SSF74853">
    <property type="entry name" value="Lamin A/C globular tail domain"/>
    <property type="match status" value="1"/>
</dbReference>
<comment type="caution">
    <text evidence="3">The sequence shown here is derived from an EMBL/GenBank/DDBJ whole genome shotgun (WGS) entry which is preliminary data.</text>
</comment>
<dbReference type="InterPro" id="IPR036415">
    <property type="entry name" value="Lamin_tail_dom_sf"/>
</dbReference>
<dbReference type="AlphaFoldDB" id="A0A9W6SU08"/>
<dbReference type="EMBL" id="BSTX01000008">
    <property type="protein sequence ID" value="GLZ81939.1"/>
    <property type="molecule type" value="Genomic_DNA"/>
</dbReference>
<feature type="signal peptide" evidence="1">
    <location>
        <begin position="1"/>
        <end position="25"/>
    </location>
</feature>
<keyword evidence="1" id="KW-0732">Signal</keyword>
<keyword evidence="4" id="KW-1185">Reference proteome</keyword>
<dbReference type="PROSITE" id="PS51841">
    <property type="entry name" value="LTD"/>
    <property type="match status" value="1"/>
</dbReference>
<proteinExistence type="predicted"/>
<evidence type="ECO:0000256" key="1">
    <source>
        <dbReference type="SAM" id="SignalP"/>
    </source>
</evidence>
<dbReference type="Gene3D" id="2.60.40.1260">
    <property type="entry name" value="Lamin Tail domain"/>
    <property type="match status" value="1"/>
</dbReference>